<evidence type="ECO:0000256" key="4">
    <source>
        <dbReference type="ARBA" id="ARBA00023163"/>
    </source>
</evidence>
<dbReference type="SUPFAM" id="SSF46785">
    <property type="entry name" value="Winged helix' DNA-binding domain"/>
    <property type="match status" value="1"/>
</dbReference>
<evidence type="ECO:0000313" key="6">
    <source>
        <dbReference type="EMBL" id="MFC3144843.1"/>
    </source>
</evidence>
<reference evidence="7" key="1">
    <citation type="journal article" date="2019" name="Int. J. Syst. Evol. Microbiol.">
        <title>The Global Catalogue of Microorganisms (GCM) 10K type strain sequencing project: providing services to taxonomists for standard genome sequencing and annotation.</title>
        <authorList>
            <consortium name="The Broad Institute Genomics Platform"/>
            <consortium name="The Broad Institute Genome Sequencing Center for Infectious Disease"/>
            <person name="Wu L."/>
            <person name="Ma J."/>
        </authorList>
    </citation>
    <scope>NUCLEOTIDE SEQUENCE [LARGE SCALE GENOMIC DNA]</scope>
    <source>
        <strain evidence="7">KCTC 52366</strain>
    </source>
</reference>
<dbReference type="Gene3D" id="3.40.190.290">
    <property type="match status" value="1"/>
</dbReference>
<gene>
    <name evidence="6" type="ORF">ACFOGP_19130</name>
</gene>
<accession>A0ABV7GT70</accession>
<evidence type="ECO:0000259" key="5">
    <source>
        <dbReference type="PROSITE" id="PS50931"/>
    </source>
</evidence>
<proteinExistence type="inferred from homology"/>
<protein>
    <submittedName>
        <fullName evidence="6">LysR substrate-binding domain-containing protein</fullName>
    </submittedName>
</protein>
<dbReference type="Proteomes" id="UP001595632">
    <property type="component" value="Unassembled WGS sequence"/>
</dbReference>
<dbReference type="RefSeq" id="WP_275634410.1">
    <property type="nucleotide sequence ID" value="NZ_JARGYD010000009.1"/>
</dbReference>
<dbReference type="EMBL" id="JBHRTB010000010">
    <property type="protein sequence ID" value="MFC3144843.1"/>
    <property type="molecule type" value="Genomic_DNA"/>
</dbReference>
<sequence>MDLIDGLRAFVATAQTGSFTGAAERLGVSNRLTSKYVAELETRLGLRLLQRTTRRVGLTPAGEDLLQRAPSLLEDLDDMLSAVREDSRGLAGTIRVSAPVTFGEVYVAGMLSRFADPHPDLVVDLRLSDGYSDLATDGIDLAFRIGDPAVSSLKARRLGEIRSLVVASPDYLAGAGTPEHPRDLPDHACIGDTNRRDGRRWTFEATDEEISVPVAARFMVNSARAACDLALDGQGIAFCPEFVLGRALQDGRLVRLLADYRTATHPLNAVYLSGNALPRKVRALIDFAVADVKRAGVL</sequence>
<dbReference type="SUPFAM" id="SSF53850">
    <property type="entry name" value="Periplasmic binding protein-like II"/>
    <property type="match status" value="1"/>
</dbReference>
<dbReference type="InterPro" id="IPR036390">
    <property type="entry name" value="WH_DNA-bd_sf"/>
</dbReference>
<keyword evidence="3" id="KW-0238">DNA-binding</keyword>
<comment type="similarity">
    <text evidence="1">Belongs to the LysR transcriptional regulatory family.</text>
</comment>
<dbReference type="InterPro" id="IPR000847">
    <property type="entry name" value="LysR_HTH_N"/>
</dbReference>
<dbReference type="PROSITE" id="PS50931">
    <property type="entry name" value="HTH_LYSR"/>
    <property type="match status" value="1"/>
</dbReference>
<dbReference type="CDD" id="cd08422">
    <property type="entry name" value="PBP2_CrgA_like"/>
    <property type="match status" value="1"/>
</dbReference>
<name>A0ABV7GT70_9RHOB</name>
<keyword evidence="7" id="KW-1185">Reference proteome</keyword>
<dbReference type="InterPro" id="IPR005119">
    <property type="entry name" value="LysR_subst-bd"/>
</dbReference>
<keyword evidence="2" id="KW-0805">Transcription regulation</keyword>
<dbReference type="Gene3D" id="1.10.10.10">
    <property type="entry name" value="Winged helix-like DNA-binding domain superfamily/Winged helix DNA-binding domain"/>
    <property type="match status" value="1"/>
</dbReference>
<evidence type="ECO:0000256" key="2">
    <source>
        <dbReference type="ARBA" id="ARBA00023015"/>
    </source>
</evidence>
<evidence type="ECO:0000256" key="1">
    <source>
        <dbReference type="ARBA" id="ARBA00009437"/>
    </source>
</evidence>
<evidence type="ECO:0000313" key="7">
    <source>
        <dbReference type="Proteomes" id="UP001595632"/>
    </source>
</evidence>
<feature type="domain" description="HTH lysR-type" evidence="5">
    <location>
        <begin position="1"/>
        <end position="59"/>
    </location>
</feature>
<organism evidence="6 7">
    <name type="scientific">Psychromarinibacter halotolerans</name>
    <dbReference type="NCBI Taxonomy" id="1775175"/>
    <lineage>
        <taxon>Bacteria</taxon>
        <taxon>Pseudomonadati</taxon>
        <taxon>Pseudomonadota</taxon>
        <taxon>Alphaproteobacteria</taxon>
        <taxon>Rhodobacterales</taxon>
        <taxon>Paracoccaceae</taxon>
        <taxon>Psychromarinibacter</taxon>
    </lineage>
</organism>
<dbReference type="PANTHER" id="PTHR30537:SF35">
    <property type="entry name" value="TRANSCRIPTIONAL REGULATORY PROTEIN"/>
    <property type="match status" value="1"/>
</dbReference>
<keyword evidence="4" id="KW-0804">Transcription</keyword>
<evidence type="ECO:0000256" key="3">
    <source>
        <dbReference type="ARBA" id="ARBA00023125"/>
    </source>
</evidence>
<dbReference type="Pfam" id="PF03466">
    <property type="entry name" value="LysR_substrate"/>
    <property type="match status" value="1"/>
</dbReference>
<comment type="caution">
    <text evidence="6">The sequence shown here is derived from an EMBL/GenBank/DDBJ whole genome shotgun (WGS) entry which is preliminary data.</text>
</comment>
<dbReference type="PANTHER" id="PTHR30537">
    <property type="entry name" value="HTH-TYPE TRANSCRIPTIONAL REGULATOR"/>
    <property type="match status" value="1"/>
</dbReference>
<dbReference type="Pfam" id="PF00126">
    <property type="entry name" value="HTH_1"/>
    <property type="match status" value="1"/>
</dbReference>
<dbReference type="InterPro" id="IPR036388">
    <property type="entry name" value="WH-like_DNA-bd_sf"/>
</dbReference>
<dbReference type="InterPro" id="IPR058163">
    <property type="entry name" value="LysR-type_TF_proteobact-type"/>
</dbReference>